<reference evidence="2" key="1">
    <citation type="journal article" date="2018" name="Nat. Microbiol.">
        <title>Leveraging single-cell genomics to expand the fungal tree of life.</title>
        <authorList>
            <person name="Ahrendt S.R."/>
            <person name="Quandt C.A."/>
            <person name="Ciobanu D."/>
            <person name="Clum A."/>
            <person name="Salamov A."/>
            <person name="Andreopoulos B."/>
            <person name="Cheng J.F."/>
            <person name="Woyke T."/>
            <person name="Pelin A."/>
            <person name="Henrissat B."/>
            <person name="Reynolds N.K."/>
            <person name="Benny G.L."/>
            <person name="Smith M.E."/>
            <person name="James T.Y."/>
            <person name="Grigoriev I.V."/>
        </authorList>
    </citation>
    <scope>NUCLEOTIDE SEQUENCE [LARGE SCALE GENOMIC DNA]</scope>
    <source>
        <strain evidence="2">RSA 468</strain>
    </source>
</reference>
<proteinExistence type="predicted"/>
<organism evidence="1 2">
    <name type="scientific">Dimargaris cristalligena</name>
    <dbReference type="NCBI Taxonomy" id="215637"/>
    <lineage>
        <taxon>Eukaryota</taxon>
        <taxon>Fungi</taxon>
        <taxon>Fungi incertae sedis</taxon>
        <taxon>Zoopagomycota</taxon>
        <taxon>Kickxellomycotina</taxon>
        <taxon>Dimargaritomycetes</taxon>
        <taxon>Dimargaritales</taxon>
        <taxon>Dimargaritaceae</taxon>
        <taxon>Dimargaris</taxon>
    </lineage>
</organism>
<keyword evidence="2" id="KW-1185">Reference proteome</keyword>
<sequence>MSTGKLGERMPLKSYFEQYQHNQDLVSIAASFLVHIFRMELQTYQVHMSTGKNKLSTHTNDIWSEASRFISKAQVSRMHWYSLLNIVPNDEYMSLQLVKLDFFILAFELLQMMAHPALAKAIILEAAATLTHSPWSPFTGVKNQQDPSIWQTSQFVEDFALPITVAAMASRSSFRRLFPNRCQPCPAWPYSAPCDLHSILLLPALFLDETFKLKVLRLSTMILMQFRWPTVDTERLLAQLGIEGPESRSSDNLNWRMSLALCARARVVVLILGKKKKHLWGLGVAFQYFSGLLPPKFA</sequence>
<evidence type="ECO:0000313" key="1">
    <source>
        <dbReference type="EMBL" id="RKP36586.1"/>
    </source>
</evidence>
<accession>A0A4P9ZSN3</accession>
<gene>
    <name evidence="1" type="ORF">BJ085DRAFT_41589</name>
</gene>
<dbReference type="Proteomes" id="UP000268162">
    <property type="component" value="Unassembled WGS sequence"/>
</dbReference>
<dbReference type="EMBL" id="ML002628">
    <property type="protein sequence ID" value="RKP36586.1"/>
    <property type="molecule type" value="Genomic_DNA"/>
</dbReference>
<dbReference type="AlphaFoldDB" id="A0A4P9ZSN3"/>
<evidence type="ECO:0000313" key="2">
    <source>
        <dbReference type="Proteomes" id="UP000268162"/>
    </source>
</evidence>
<name>A0A4P9ZSN3_9FUNG</name>
<protein>
    <submittedName>
        <fullName evidence="1">Uncharacterized protein</fullName>
    </submittedName>
</protein>